<keyword evidence="8" id="KW-1185">Reference proteome</keyword>
<dbReference type="Pfam" id="PF03446">
    <property type="entry name" value="NAD_binding_2"/>
    <property type="match status" value="1"/>
</dbReference>
<keyword evidence="4" id="KW-0311">Gluconate utilization</keyword>
<evidence type="ECO:0000256" key="4">
    <source>
        <dbReference type="ARBA" id="ARBA00023064"/>
    </source>
</evidence>
<dbReference type="Gene3D" id="1.10.1040.10">
    <property type="entry name" value="N-(1-d-carboxylethyl)-l-norvaline Dehydrogenase, domain 2"/>
    <property type="match status" value="1"/>
</dbReference>
<dbReference type="InterPro" id="IPR013328">
    <property type="entry name" value="6PGD_dom2"/>
</dbReference>
<comment type="pathway">
    <text evidence="1">Carbohydrate degradation; pentose phosphate pathway.</text>
</comment>
<dbReference type="InterPro" id="IPR006183">
    <property type="entry name" value="Pgluconate_DH"/>
</dbReference>
<feature type="region of interest" description="Disordered" evidence="5">
    <location>
        <begin position="154"/>
        <end position="181"/>
    </location>
</feature>
<evidence type="ECO:0000256" key="1">
    <source>
        <dbReference type="ARBA" id="ARBA00004959"/>
    </source>
</evidence>
<evidence type="ECO:0000256" key="3">
    <source>
        <dbReference type="ARBA" id="ARBA00023002"/>
    </source>
</evidence>
<dbReference type="PANTHER" id="PTHR11811">
    <property type="entry name" value="6-PHOSPHOGLUCONATE DEHYDROGENASE"/>
    <property type="match status" value="1"/>
</dbReference>
<name>A0ABW4ME92_9SPHN</name>
<accession>A0ABW4ME92</accession>
<dbReference type="SUPFAM" id="SSF51735">
    <property type="entry name" value="NAD(P)-binding Rossmann-fold domains"/>
    <property type="match status" value="1"/>
</dbReference>
<gene>
    <name evidence="7" type="primary">gnd</name>
    <name evidence="7" type="ORF">ACFSAG_10270</name>
</gene>
<dbReference type="InterPro" id="IPR006115">
    <property type="entry name" value="6PGDH_NADP-bd"/>
</dbReference>
<dbReference type="InterPro" id="IPR006114">
    <property type="entry name" value="6PGDH_C"/>
</dbReference>
<sequence>MAGFGIYGLGRMGQAIARRLLRQGHEVHVYNRSPDPIALLAKEGAQSAASLADLVGQLEAPRCIWLMLPAGEATDQAILALADLLSPGDVLVDGGNSNWRDAHRRAMLLEQRGVAFLDVGTSGGVHGVERGFCLMVGGPDEAIDILDPVFDSLSPGRSQESGGPTPPNPNPARRPGFVRTGASGSGHFVKMVHNGIEYGMMQAIAEGFDLLAATATPATRASEKFDLKLDAIADAWRSSSVISSWLIDLAAAALNSDPKLSAFAGRIEDSGEGRWMLHDAIESNIPTPALASALFARIQSRRDNAFGNQLISAMRMGFGGHKEPPART</sequence>
<dbReference type="NCBIfam" id="TIGR00872">
    <property type="entry name" value="gnd_rel"/>
    <property type="match status" value="1"/>
</dbReference>
<comment type="caution">
    <text evidence="7">The sequence shown here is derived from an EMBL/GenBank/DDBJ whole genome shotgun (WGS) entry which is preliminary data.</text>
</comment>
<dbReference type="EMBL" id="JBHUEL010000009">
    <property type="protein sequence ID" value="MFD1767225.1"/>
    <property type="molecule type" value="Genomic_DNA"/>
</dbReference>
<comment type="similarity">
    <text evidence="2">Belongs to the 6-phosphogluconate dehydrogenase family.</text>
</comment>
<dbReference type="InterPro" id="IPR036291">
    <property type="entry name" value="NAD(P)-bd_dom_sf"/>
</dbReference>
<evidence type="ECO:0000259" key="6">
    <source>
        <dbReference type="SMART" id="SM01350"/>
    </source>
</evidence>
<dbReference type="InterPro" id="IPR004849">
    <property type="entry name" value="6DGDH_YqeC"/>
</dbReference>
<dbReference type="EC" id="1.1.1.343" evidence="7"/>
<dbReference type="RefSeq" id="WP_381514368.1">
    <property type="nucleotide sequence ID" value="NZ_JBHUEL010000009.1"/>
</dbReference>
<dbReference type="SUPFAM" id="SSF48179">
    <property type="entry name" value="6-phosphogluconate dehydrogenase C-terminal domain-like"/>
    <property type="match status" value="1"/>
</dbReference>
<dbReference type="SMART" id="SM01350">
    <property type="entry name" value="6PGD"/>
    <property type="match status" value="1"/>
</dbReference>
<organism evidence="7 8">
    <name type="scientific">Sphingorhabdus buctiana</name>
    <dbReference type="NCBI Taxonomy" id="1508805"/>
    <lineage>
        <taxon>Bacteria</taxon>
        <taxon>Pseudomonadati</taxon>
        <taxon>Pseudomonadota</taxon>
        <taxon>Alphaproteobacteria</taxon>
        <taxon>Sphingomonadales</taxon>
        <taxon>Sphingomonadaceae</taxon>
        <taxon>Sphingorhabdus</taxon>
    </lineage>
</organism>
<dbReference type="Pfam" id="PF00393">
    <property type="entry name" value="6PGD"/>
    <property type="match status" value="1"/>
</dbReference>
<dbReference type="NCBIfam" id="NF007161">
    <property type="entry name" value="PRK09599.1"/>
    <property type="match status" value="1"/>
</dbReference>
<protein>
    <submittedName>
        <fullName evidence="7">Phosphogluconate dehydrogenase (NAD(+)-dependent, decarboxylating)</fullName>
        <ecNumber evidence="7">1.1.1.343</ecNumber>
    </submittedName>
</protein>
<evidence type="ECO:0000313" key="7">
    <source>
        <dbReference type="EMBL" id="MFD1767225.1"/>
    </source>
</evidence>
<dbReference type="PRINTS" id="PR00076">
    <property type="entry name" value="6PGDHDRGNASE"/>
</dbReference>
<keyword evidence="3 7" id="KW-0560">Oxidoreductase</keyword>
<reference evidence="8" key="1">
    <citation type="journal article" date="2019" name="Int. J. Syst. Evol. Microbiol.">
        <title>The Global Catalogue of Microorganisms (GCM) 10K type strain sequencing project: providing services to taxonomists for standard genome sequencing and annotation.</title>
        <authorList>
            <consortium name="The Broad Institute Genomics Platform"/>
            <consortium name="The Broad Institute Genome Sequencing Center for Infectious Disease"/>
            <person name="Wu L."/>
            <person name="Ma J."/>
        </authorList>
    </citation>
    <scope>NUCLEOTIDE SEQUENCE [LARGE SCALE GENOMIC DNA]</scope>
    <source>
        <strain evidence="8">CGMCC 1.12449</strain>
    </source>
</reference>
<evidence type="ECO:0000256" key="2">
    <source>
        <dbReference type="ARBA" id="ARBA00008419"/>
    </source>
</evidence>
<dbReference type="GO" id="GO:0016491">
    <property type="term" value="F:oxidoreductase activity"/>
    <property type="evidence" value="ECO:0007669"/>
    <property type="project" value="UniProtKB-KW"/>
</dbReference>
<proteinExistence type="inferred from homology"/>
<dbReference type="Proteomes" id="UP001597215">
    <property type="component" value="Unassembled WGS sequence"/>
</dbReference>
<dbReference type="InterPro" id="IPR008927">
    <property type="entry name" value="6-PGluconate_DH-like_C_sf"/>
</dbReference>
<evidence type="ECO:0000313" key="8">
    <source>
        <dbReference type="Proteomes" id="UP001597215"/>
    </source>
</evidence>
<evidence type="ECO:0000256" key="5">
    <source>
        <dbReference type="SAM" id="MobiDB-lite"/>
    </source>
</evidence>
<feature type="domain" description="6-phosphogluconate dehydrogenase C-terminal" evidence="6">
    <location>
        <begin position="186"/>
        <end position="323"/>
    </location>
</feature>
<dbReference type="Gene3D" id="3.40.50.720">
    <property type="entry name" value="NAD(P)-binding Rossmann-like Domain"/>
    <property type="match status" value="1"/>
</dbReference>